<proteinExistence type="inferred from homology"/>
<evidence type="ECO:0000256" key="3">
    <source>
        <dbReference type="ARBA" id="ARBA00022842"/>
    </source>
</evidence>
<evidence type="ECO:0000256" key="5">
    <source>
        <dbReference type="SAM" id="MobiDB-lite"/>
    </source>
</evidence>
<dbReference type="Gene3D" id="3.40.50.300">
    <property type="entry name" value="P-loop containing nucleotide triphosphate hydrolases"/>
    <property type="match status" value="1"/>
</dbReference>
<dbReference type="Pfam" id="PF01926">
    <property type="entry name" value="MMR_HSR1"/>
    <property type="match status" value="1"/>
</dbReference>
<dbReference type="Gene3D" id="2.70.210.12">
    <property type="entry name" value="GTP1/OBG domain"/>
    <property type="match status" value="1"/>
</dbReference>
<name>W4UPU3_9BACE</name>
<comment type="similarity">
    <text evidence="1">Belongs to the TRAFAC class OBG-HflX-like GTPase superfamily. OBG GTPase family.</text>
</comment>
<evidence type="ECO:0000259" key="7">
    <source>
        <dbReference type="PROSITE" id="PS51883"/>
    </source>
</evidence>
<dbReference type="EMBL" id="BAIV01000003">
    <property type="protein sequence ID" value="GAE82519.1"/>
    <property type="molecule type" value="Genomic_DNA"/>
</dbReference>
<feature type="domain" description="OBG-type G" evidence="6">
    <location>
        <begin position="95"/>
        <end position="261"/>
    </location>
</feature>
<feature type="region of interest" description="Disordered" evidence="5">
    <location>
        <begin position="289"/>
        <end position="318"/>
    </location>
</feature>
<keyword evidence="9" id="KW-1185">Reference proteome</keyword>
<dbReference type="SUPFAM" id="SSF82051">
    <property type="entry name" value="Obg GTP-binding protein N-terminal domain"/>
    <property type="match status" value="1"/>
</dbReference>
<evidence type="ECO:0000313" key="8">
    <source>
        <dbReference type="EMBL" id="GAE82519.1"/>
    </source>
</evidence>
<dbReference type="PROSITE" id="PS00905">
    <property type="entry name" value="GTP1_OBG"/>
    <property type="match status" value="1"/>
</dbReference>
<dbReference type="PROSITE" id="PS51883">
    <property type="entry name" value="OBG"/>
    <property type="match status" value="1"/>
</dbReference>
<organism evidence="8 9">
    <name type="scientific">Bacteroides reticulotermitis JCM 10512</name>
    <dbReference type="NCBI Taxonomy" id="1445607"/>
    <lineage>
        <taxon>Bacteria</taxon>
        <taxon>Pseudomonadati</taxon>
        <taxon>Bacteroidota</taxon>
        <taxon>Bacteroidia</taxon>
        <taxon>Bacteroidales</taxon>
        <taxon>Bacteroidaceae</taxon>
        <taxon>Bacteroides</taxon>
    </lineage>
</organism>
<dbReference type="InterPro" id="IPR031167">
    <property type="entry name" value="G_OBG"/>
</dbReference>
<sequence length="318" mass="35402">MAGHGESGSKNRSFGKDGVDKVIEVPCGTVVYNAETGEYLCDVTDDGQEVILMKGGRGGLGNCHFKTSTRQAPRFAQPGEPMQEMTVIMELKLLADVGLVGFPNAGKSTLLSSVSAAKPKIADYPFTTLEPNLGIVSYRDGKSFVMADIPGIIEGASQGKGLGLRFLRHIERNSLLLFMVPADSDDIRNEYEILLNELSTFNPEMLDKQRILAVTKSDMLDQELMDEIEPTLPEGVPHLFISSVAGLGISELKDIIWEELNKESNKIEAIVHRPKDVSHLKQELKDMGEDEDFVYEYEDTDEDDDLDYEYEEEDWEDK</sequence>
<dbReference type="GO" id="GO:0003924">
    <property type="term" value="F:GTPase activity"/>
    <property type="evidence" value="ECO:0007669"/>
    <property type="project" value="InterPro"/>
</dbReference>
<dbReference type="Proteomes" id="UP000019131">
    <property type="component" value="Unassembled WGS sequence"/>
</dbReference>
<dbReference type="PANTHER" id="PTHR11702:SF31">
    <property type="entry name" value="MITOCHONDRIAL RIBOSOME-ASSOCIATED GTPASE 2"/>
    <property type="match status" value="1"/>
</dbReference>
<feature type="domain" description="Obg" evidence="7">
    <location>
        <begin position="1"/>
        <end position="94"/>
    </location>
</feature>
<dbReference type="SUPFAM" id="SSF52540">
    <property type="entry name" value="P-loop containing nucleoside triphosphate hydrolases"/>
    <property type="match status" value="1"/>
</dbReference>
<dbReference type="InterPro" id="IPR027417">
    <property type="entry name" value="P-loop_NTPase"/>
</dbReference>
<dbReference type="PANTHER" id="PTHR11702">
    <property type="entry name" value="DEVELOPMENTALLY REGULATED GTP-BINDING PROTEIN-RELATED"/>
    <property type="match status" value="1"/>
</dbReference>
<evidence type="ECO:0000256" key="1">
    <source>
        <dbReference type="ARBA" id="ARBA00007699"/>
    </source>
</evidence>
<dbReference type="InterPro" id="IPR014100">
    <property type="entry name" value="GTP-bd_Obg/CgtA"/>
</dbReference>
<dbReference type="InterPro" id="IPR006169">
    <property type="entry name" value="GTP1_OBG_dom"/>
</dbReference>
<dbReference type="GO" id="GO:0000287">
    <property type="term" value="F:magnesium ion binding"/>
    <property type="evidence" value="ECO:0007669"/>
    <property type="project" value="InterPro"/>
</dbReference>
<dbReference type="NCBIfam" id="TIGR02729">
    <property type="entry name" value="Obg_CgtA"/>
    <property type="match status" value="1"/>
</dbReference>
<dbReference type="PROSITE" id="PS51710">
    <property type="entry name" value="G_OBG"/>
    <property type="match status" value="1"/>
</dbReference>
<evidence type="ECO:0000313" key="9">
    <source>
        <dbReference type="Proteomes" id="UP000019131"/>
    </source>
</evidence>
<dbReference type="CDD" id="cd01898">
    <property type="entry name" value="Obg"/>
    <property type="match status" value="1"/>
</dbReference>
<keyword evidence="4" id="KW-0342">GTP-binding</keyword>
<evidence type="ECO:0000259" key="6">
    <source>
        <dbReference type="PROSITE" id="PS51710"/>
    </source>
</evidence>
<dbReference type="GO" id="GO:0042254">
    <property type="term" value="P:ribosome biogenesis"/>
    <property type="evidence" value="ECO:0007669"/>
    <property type="project" value="UniProtKB-UniRule"/>
</dbReference>
<evidence type="ECO:0000256" key="2">
    <source>
        <dbReference type="ARBA" id="ARBA00022741"/>
    </source>
</evidence>
<evidence type="ECO:0000256" key="4">
    <source>
        <dbReference type="ARBA" id="ARBA00023134"/>
    </source>
</evidence>
<dbReference type="PIRSF" id="PIRSF002401">
    <property type="entry name" value="GTP_bd_Obg/CgtA"/>
    <property type="match status" value="1"/>
</dbReference>
<dbReference type="InterPro" id="IPR045086">
    <property type="entry name" value="OBG_GTPase"/>
</dbReference>
<accession>W4UPU3</accession>
<keyword evidence="3" id="KW-0460">Magnesium</keyword>
<dbReference type="PRINTS" id="PR00326">
    <property type="entry name" value="GTP1OBG"/>
</dbReference>
<dbReference type="InterPro" id="IPR006073">
    <property type="entry name" value="GTP-bd"/>
</dbReference>
<protein>
    <submittedName>
        <fullName evidence="8">GTP-binding protein Obg</fullName>
    </submittedName>
</protein>
<reference evidence="8 9" key="1">
    <citation type="journal article" date="2014" name="Genome Announc.">
        <title>Draft Genome Sequence of Bacteroides reticulotermitis Strain JCM 10512T, Isolated from the Gut of a Termite.</title>
        <authorList>
            <person name="Yuki M."/>
            <person name="Oshima K."/>
            <person name="Suda W."/>
            <person name="Sakamoto M."/>
            <person name="Iida T."/>
            <person name="Hattori M."/>
            <person name="Ohkuma M."/>
        </authorList>
    </citation>
    <scope>NUCLEOTIDE SEQUENCE [LARGE SCALE GENOMIC DNA]</scope>
    <source>
        <strain evidence="8 9">JCM 10512</strain>
    </source>
</reference>
<dbReference type="InterPro" id="IPR036726">
    <property type="entry name" value="GTP1_OBG_dom_sf"/>
</dbReference>
<dbReference type="STRING" id="1445607.JCM10512_727"/>
<gene>
    <name evidence="8" type="ORF">JCM10512_727</name>
</gene>
<dbReference type="NCBIfam" id="NF008956">
    <property type="entry name" value="PRK12299.1"/>
    <property type="match status" value="1"/>
</dbReference>
<dbReference type="AlphaFoldDB" id="W4UPU3"/>
<dbReference type="Pfam" id="PF01018">
    <property type="entry name" value="GTP1_OBG"/>
    <property type="match status" value="1"/>
</dbReference>
<keyword evidence="2" id="KW-0547">Nucleotide-binding</keyword>
<dbReference type="InterPro" id="IPR006074">
    <property type="entry name" value="GTP1-OBG_CS"/>
</dbReference>
<dbReference type="GO" id="GO:0005525">
    <property type="term" value="F:GTP binding"/>
    <property type="evidence" value="ECO:0007669"/>
    <property type="project" value="UniProtKB-KW"/>
</dbReference>
<comment type="caution">
    <text evidence="8">The sequence shown here is derived from an EMBL/GenBank/DDBJ whole genome shotgun (WGS) entry which is preliminary data.</text>
</comment>